<dbReference type="InterPro" id="IPR023796">
    <property type="entry name" value="Serpin_dom"/>
</dbReference>
<accession>A0A2G5TDP3</accession>
<dbReference type="GO" id="GO:0005615">
    <property type="term" value="C:extracellular space"/>
    <property type="evidence" value="ECO:0007669"/>
    <property type="project" value="InterPro"/>
</dbReference>
<dbReference type="InterPro" id="IPR036186">
    <property type="entry name" value="Serpin_sf"/>
</dbReference>
<keyword evidence="5" id="KW-1185">Reference proteome</keyword>
<dbReference type="Proteomes" id="UP000230233">
    <property type="component" value="Chromosome V"/>
</dbReference>
<dbReference type="PANTHER" id="PTHR11461">
    <property type="entry name" value="SERINE PROTEASE INHIBITOR, SERPIN"/>
    <property type="match status" value="1"/>
</dbReference>
<evidence type="ECO:0000256" key="1">
    <source>
        <dbReference type="ARBA" id="ARBA00009500"/>
    </source>
</evidence>
<evidence type="ECO:0000313" key="4">
    <source>
        <dbReference type="EMBL" id="PIC25191.1"/>
    </source>
</evidence>
<dbReference type="InterPro" id="IPR042178">
    <property type="entry name" value="Serpin_sf_1"/>
</dbReference>
<evidence type="ECO:0000256" key="2">
    <source>
        <dbReference type="RuleBase" id="RU000411"/>
    </source>
</evidence>
<gene>
    <name evidence="4" type="primary">Cnig_chr_V.g18218</name>
    <name evidence="4" type="ORF">B9Z55_018218</name>
</gene>
<feature type="domain" description="Serpin" evidence="3">
    <location>
        <begin position="19"/>
        <end position="299"/>
    </location>
</feature>
<dbReference type="GO" id="GO:0004867">
    <property type="term" value="F:serine-type endopeptidase inhibitor activity"/>
    <property type="evidence" value="ECO:0007669"/>
    <property type="project" value="InterPro"/>
</dbReference>
<dbReference type="PANTHER" id="PTHR11461:SF211">
    <property type="entry name" value="GH10112P-RELATED"/>
    <property type="match status" value="1"/>
</dbReference>
<protein>
    <recommendedName>
        <fullName evidence="3">Serpin domain-containing protein</fullName>
    </recommendedName>
</protein>
<dbReference type="STRING" id="1611254.A0A2G5TDP3"/>
<dbReference type="AlphaFoldDB" id="A0A2G5TDP3"/>
<dbReference type="Gene3D" id="2.30.39.10">
    <property type="entry name" value="Alpha-1-antitrypsin, domain 1"/>
    <property type="match status" value="1"/>
</dbReference>
<evidence type="ECO:0000259" key="3">
    <source>
        <dbReference type="SMART" id="SM00093"/>
    </source>
</evidence>
<organism evidence="4 5">
    <name type="scientific">Caenorhabditis nigoni</name>
    <dbReference type="NCBI Taxonomy" id="1611254"/>
    <lineage>
        <taxon>Eukaryota</taxon>
        <taxon>Metazoa</taxon>
        <taxon>Ecdysozoa</taxon>
        <taxon>Nematoda</taxon>
        <taxon>Chromadorea</taxon>
        <taxon>Rhabditida</taxon>
        <taxon>Rhabditina</taxon>
        <taxon>Rhabditomorpha</taxon>
        <taxon>Rhabditoidea</taxon>
        <taxon>Rhabditidae</taxon>
        <taxon>Peloderinae</taxon>
        <taxon>Caenorhabditis</taxon>
    </lineage>
</organism>
<name>A0A2G5TDP3_9PELO</name>
<dbReference type="OrthoDB" id="9518664at2759"/>
<dbReference type="SUPFAM" id="SSF56574">
    <property type="entry name" value="Serpins"/>
    <property type="match status" value="1"/>
</dbReference>
<proteinExistence type="inferred from homology"/>
<reference evidence="5" key="1">
    <citation type="submission" date="2017-10" db="EMBL/GenBank/DDBJ databases">
        <title>Rapid genome shrinkage in a self-fertile nematode reveals novel sperm competition proteins.</title>
        <authorList>
            <person name="Yin D."/>
            <person name="Schwarz E.M."/>
            <person name="Thomas C.G."/>
            <person name="Felde R.L."/>
            <person name="Korf I.F."/>
            <person name="Cutter A.D."/>
            <person name="Schartner C.M."/>
            <person name="Ralston E.J."/>
            <person name="Meyer B.J."/>
            <person name="Haag E.S."/>
        </authorList>
    </citation>
    <scope>NUCLEOTIDE SEQUENCE [LARGE SCALE GENOMIC DNA]</scope>
    <source>
        <strain evidence="5">JU1422</strain>
    </source>
</reference>
<dbReference type="InterPro" id="IPR042185">
    <property type="entry name" value="Serpin_sf_2"/>
</dbReference>
<evidence type="ECO:0000313" key="5">
    <source>
        <dbReference type="Proteomes" id="UP000230233"/>
    </source>
</evidence>
<comment type="similarity">
    <text evidence="1 2">Belongs to the serpin family.</text>
</comment>
<dbReference type="EMBL" id="PDUG01000005">
    <property type="protein sequence ID" value="PIC25191.1"/>
    <property type="molecule type" value="Genomic_DNA"/>
</dbReference>
<dbReference type="Pfam" id="PF00079">
    <property type="entry name" value="Serpin"/>
    <property type="match status" value="1"/>
</dbReference>
<dbReference type="InterPro" id="IPR000215">
    <property type="entry name" value="Serpin_fam"/>
</dbReference>
<dbReference type="SMART" id="SM00093">
    <property type="entry name" value="SERPIN"/>
    <property type="match status" value="1"/>
</dbReference>
<sequence>MSNSDTKDQLLLAETKFGLDFLKTLSSDKTESFVFSPLSVSLAISLVHSGANGESRAEIEKVLLCGADSECFVNHYSDFSKYLKIVENDTEVSIANRVFLRDSAQINNEYLAKIAENYDAGAESLDLKNPESAEKINAFIRDATQGKLDNLVSADSISDAVALLVNAIYFKGKWDEEFELDMTSPREFTLKSGEIMAIPFLREMETDRGYSSDETFQVLVLNYKDASFKFAIFLPKVHNGLENAMKNLDANKFENLLNSAQRTYMNTEIPKFSIEKELNLKETLQTLGITEIFSDHADL</sequence>
<comment type="caution">
    <text evidence="4">The sequence shown here is derived from an EMBL/GenBank/DDBJ whole genome shotgun (WGS) entry which is preliminary data.</text>
</comment>
<dbReference type="Gene3D" id="3.30.497.10">
    <property type="entry name" value="Antithrombin, subunit I, domain 2"/>
    <property type="match status" value="1"/>
</dbReference>